<evidence type="ECO:0000313" key="10">
    <source>
        <dbReference type="EMBL" id="MRU24899.1"/>
    </source>
</evidence>
<dbReference type="PANTHER" id="PTHR10030:SF37">
    <property type="entry name" value="ALPHA-L-FUCOSIDASE-RELATED"/>
    <property type="match status" value="1"/>
</dbReference>
<dbReference type="FunFam" id="3.20.20.80:FF:000158">
    <property type="entry name" value="Exported alpha-L-fucosidase"/>
    <property type="match status" value="1"/>
</dbReference>
<keyword evidence="5" id="KW-0326">Glycosidase</keyword>
<proteinExistence type="inferred from homology"/>
<evidence type="ECO:0000313" key="11">
    <source>
        <dbReference type="Proteomes" id="UP000474061"/>
    </source>
</evidence>
<protein>
    <recommendedName>
        <fullName evidence="2">alpha-L-fucosidase</fullName>
        <ecNumber evidence="2">3.2.1.51</ecNumber>
    </recommendedName>
</protein>
<dbReference type="Pfam" id="PF01120">
    <property type="entry name" value="Alpha_L_fucos"/>
    <property type="match status" value="1"/>
</dbReference>
<dbReference type="InterPro" id="IPR017853">
    <property type="entry name" value="GH"/>
</dbReference>
<feature type="domain" description="Glycoside hydrolase family 29 N-terminal" evidence="8">
    <location>
        <begin position="76"/>
        <end position="470"/>
    </location>
</feature>
<feature type="region of interest" description="Disordered" evidence="6">
    <location>
        <begin position="335"/>
        <end position="358"/>
    </location>
</feature>
<dbReference type="Proteomes" id="UP000474061">
    <property type="component" value="Unassembled WGS sequence"/>
</dbReference>
<dbReference type="Pfam" id="PF16757">
    <property type="entry name" value="Fucosidase_C"/>
    <property type="match status" value="1"/>
</dbReference>
<dbReference type="EC" id="3.2.1.51" evidence="2"/>
<evidence type="ECO:0000256" key="2">
    <source>
        <dbReference type="ARBA" id="ARBA00012662"/>
    </source>
</evidence>
<gene>
    <name evidence="10" type="ORF">FG476_12825</name>
</gene>
<keyword evidence="4" id="KW-0378">Hydrolase</keyword>
<sequence>MTLAPRLRKNISRKDTKTAPLTHRLTLLLTLLPLPLFAAAPPPATTNSPEQIDQQWLQATAHYAPERDHLVHIAHHGAAHGPFRPDWPSLKQYRSPDWYNNAKFGIFIHWGVFSVPAFGSEWYSRNMYQQGSKEYQHHLATYGPQNTFGYKDFIPQFTASTFDPNAWATLFKQAGARYVVPVAEHHDGFALYDSHLSDWTAVKTGPKRDLLGELSTAIRAQGLHFGLSSHRAEHNWFFDGGRQFDSDINDPHYADLYGPAQIRLAGKTDEDVANDWTPVSQAWLNDWLARTTELIDRYSPELIYFDWWIAHPAFRNTLPTLLAYYYNHGQTKNTCHAPPHHTPSTAPSPPTPITATHLTSTTTQPQCGVVVNYKLGALPDGAGTLDIERGQLTGIHPTHWQTDTSISNASWGYIENDTYKSPTFIIHMLADVVAKNGNLLLNIGPRADGSIPDAERTILLNIGKWLNINGTAIYDTHPWRTYGEGPTEVAGGTFQDTKTKPYTAEDFRFTVHGDTLYAIELGWPTNGQTVIHSINASDNVYSVTLLADNRPIPFEQHNDGLHLHLPNKPVGEHAYVFRITTHTPINPSSPHAHLDIAIYPFKFIIP</sequence>
<evidence type="ECO:0000256" key="1">
    <source>
        <dbReference type="ARBA" id="ARBA00007951"/>
    </source>
</evidence>
<evidence type="ECO:0000256" key="7">
    <source>
        <dbReference type="SAM" id="SignalP"/>
    </source>
</evidence>
<dbReference type="GO" id="GO:0016139">
    <property type="term" value="P:glycoside catabolic process"/>
    <property type="evidence" value="ECO:0007669"/>
    <property type="project" value="TreeGrafter"/>
</dbReference>
<evidence type="ECO:0000256" key="5">
    <source>
        <dbReference type="ARBA" id="ARBA00023295"/>
    </source>
</evidence>
<dbReference type="InterPro" id="IPR057739">
    <property type="entry name" value="Glyco_hydro_29_N"/>
</dbReference>
<organism evidence="10 11">
    <name type="scientific">Xylella fastidiosa subsp. multiplex</name>
    <dbReference type="NCBI Taxonomy" id="644357"/>
    <lineage>
        <taxon>Bacteria</taxon>
        <taxon>Pseudomonadati</taxon>
        <taxon>Pseudomonadota</taxon>
        <taxon>Gammaproteobacteria</taxon>
        <taxon>Lysobacterales</taxon>
        <taxon>Lysobacteraceae</taxon>
        <taxon>Xylella</taxon>
    </lineage>
</organism>
<accession>A0A9Q4MKY4</accession>
<comment type="similarity">
    <text evidence="1">Belongs to the glycosyl hydrolase 29 family.</text>
</comment>
<comment type="caution">
    <text evidence="10">The sequence shown here is derived from an EMBL/GenBank/DDBJ whole genome shotgun (WGS) entry which is preliminary data.</text>
</comment>
<dbReference type="Gene3D" id="2.60.40.1180">
    <property type="entry name" value="Golgi alpha-mannosidase II"/>
    <property type="match status" value="1"/>
</dbReference>
<feature type="chain" id="PRO_5040407133" description="alpha-L-fucosidase" evidence="7">
    <location>
        <begin position="39"/>
        <end position="606"/>
    </location>
</feature>
<dbReference type="SMART" id="SM00812">
    <property type="entry name" value="Alpha_L_fucos"/>
    <property type="match status" value="1"/>
</dbReference>
<dbReference type="Gene3D" id="3.20.20.80">
    <property type="entry name" value="Glycosidases"/>
    <property type="match status" value="1"/>
</dbReference>
<dbReference type="AlphaFoldDB" id="A0A9Q4MKY4"/>
<feature type="domain" description="Alpha-L-fucosidase C-terminal" evidence="9">
    <location>
        <begin position="504"/>
        <end position="580"/>
    </location>
</feature>
<evidence type="ECO:0000256" key="4">
    <source>
        <dbReference type="ARBA" id="ARBA00022801"/>
    </source>
</evidence>
<dbReference type="GO" id="GO:0004560">
    <property type="term" value="F:alpha-L-fucosidase activity"/>
    <property type="evidence" value="ECO:0007669"/>
    <property type="project" value="InterPro"/>
</dbReference>
<evidence type="ECO:0000259" key="9">
    <source>
        <dbReference type="Pfam" id="PF16757"/>
    </source>
</evidence>
<dbReference type="PANTHER" id="PTHR10030">
    <property type="entry name" value="ALPHA-L-FUCOSIDASE"/>
    <property type="match status" value="1"/>
</dbReference>
<feature type="signal peptide" evidence="7">
    <location>
        <begin position="1"/>
        <end position="38"/>
    </location>
</feature>
<keyword evidence="3 7" id="KW-0732">Signal</keyword>
<dbReference type="InterPro" id="IPR031919">
    <property type="entry name" value="Fucosidase_C"/>
</dbReference>
<reference evidence="10" key="2">
    <citation type="journal article" date="2020" name="Appl. Environ. Microbiol.">
        <title>Multiple intercontinental introductions associated with the emergence of a plant pathogen in Europe.</title>
        <authorList>
            <person name="Landa B.B."/>
            <person name="Castillo A.I."/>
            <person name="Giampetruzzi A."/>
            <person name="Kahn A."/>
            <person name="Roman-Ecija M."/>
            <person name="Velasco-Amo M.P."/>
            <person name="Navas-Cortes J.A."/>
            <person name="Marco-Noales E."/>
            <person name="Barbe S."/>
            <person name="Moralejo E."/>
            <person name="Coletta-Filho H.D."/>
            <person name="Saldarelli P."/>
            <person name="Saponari M."/>
            <person name="Almeida R.P.P."/>
        </authorList>
    </citation>
    <scope>NUCLEOTIDE SEQUENCE</scope>
    <source>
        <strain evidence="10">XYL1981</strain>
    </source>
</reference>
<dbReference type="GO" id="GO:0005764">
    <property type="term" value="C:lysosome"/>
    <property type="evidence" value="ECO:0007669"/>
    <property type="project" value="TreeGrafter"/>
</dbReference>
<dbReference type="InterPro" id="IPR013780">
    <property type="entry name" value="Glyco_hydro_b"/>
</dbReference>
<evidence type="ECO:0000256" key="6">
    <source>
        <dbReference type="SAM" id="MobiDB-lite"/>
    </source>
</evidence>
<evidence type="ECO:0000259" key="8">
    <source>
        <dbReference type="Pfam" id="PF01120"/>
    </source>
</evidence>
<dbReference type="SUPFAM" id="SSF51445">
    <property type="entry name" value="(Trans)glycosidases"/>
    <property type="match status" value="1"/>
</dbReference>
<dbReference type="EMBL" id="VDCJ01000353">
    <property type="protein sequence ID" value="MRU24899.1"/>
    <property type="molecule type" value="Genomic_DNA"/>
</dbReference>
<dbReference type="GO" id="GO:0006004">
    <property type="term" value="P:fucose metabolic process"/>
    <property type="evidence" value="ECO:0007669"/>
    <property type="project" value="TreeGrafter"/>
</dbReference>
<name>A0A9Q4MKY4_XYLFS</name>
<reference evidence="10" key="1">
    <citation type="submission" date="2019-05" db="EMBL/GenBank/DDBJ databases">
        <authorList>
            <person name="Castillo A."/>
            <person name="Giampetruzzi A."/>
            <person name="Landa B."/>
            <person name="Saponari M."/>
            <person name="Almeida R.P.P."/>
            <person name="Moralejo E."/>
            <person name="Marco-Noales E."/>
            <person name="Velasco-Amo M.P."/>
            <person name="Roman-Ecija M."/>
            <person name="Navarro I."/>
            <person name="Monterde A."/>
            <person name="Barbe S."/>
        </authorList>
    </citation>
    <scope>NUCLEOTIDE SEQUENCE</scope>
    <source>
        <strain evidence="10">XYL1981</strain>
    </source>
</reference>
<dbReference type="InterPro" id="IPR000933">
    <property type="entry name" value="Glyco_hydro_29"/>
</dbReference>
<evidence type="ECO:0000256" key="3">
    <source>
        <dbReference type="ARBA" id="ARBA00022729"/>
    </source>
</evidence>